<comment type="similarity">
    <text evidence="2">Belongs to the ElaB/YgaM/YqjD family.</text>
</comment>
<dbReference type="OrthoDB" id="9181874at2"/>
<dbReference type="RefSeq" id="WP_079216165.1">
    <property type="nucleotide sequence ID" value="NZ_CP018845.1"/>
</dbReference>
<keyword evidence="13" id="KW-1185">Reference proteome</keyword>
<gene>
    <name evidence="11" type="ORF">CEJ42_21255</name>
    <name evidence="10" type="ORF">HNO84_14090</name>
</gene>
<sequence>MQANNFKTVRNDVQALLQQAQDLFAEAAAATGKKADDLRAKGQEVLDQALNTAQDAQSAVLQTGRQIVTTTDDYVQSNPWRAIAISTGIGLLVGLAVGRCADRY</sequence>
<evidence type="ECO:0000259" key="9">
    <source>
        <dbReference type="Pfam" id="PF19029"/>
    </source>
</evidence>
<evidence type="ECO:0000313" key="10">
    <source>
        <dbReference type="EMBL" id="NUU02732.1"/>
    </source>
</evidence>
<evidence type="ECO:0000256" key="3">
    <source>
        <dbReference type="ARBA" id="ARBA00022475"/>
    </source>
</evidence>
<dbReference type="PANTHER" id="PTHR35893:SF3">
    <property type="entry name" value="INNER MEMBRANE PROTEIN"/>
    <property type="match status" value="1"/>
</dbReference>
<evidence type="ECO:0000259" key="8">
    <source>
        <dbReference type="Pfam" id="PF05957"/>
    </source>
</evidence>
<dbReference type="Proteomes" id="UP000197596">
    <property type="component" value="Unassembled WGS sequence"/>
</dbReference>
<evidence type="ECO:0000256" key="5">
    <source>
        <dbReference type="ARBA" id="ARBA00022692"/>
    </source>
</evidence>
<evidence type="ECO:0000313" key="11">
    <source>
        <dbReference type="EMBL" id="OWY27151.1"/>
    </source>
</evidence>
<reference evidence="10 13" key="2">
    <citation type="journal article" date="2020" name="Front. Plant Sci.">
        <title>Isolation of Rhizosphere Bacteria That Improve Quality and Water Stress Tolerance in Greenhouse Ornamentals.</title>
        <authorList>
            <person name="Nordstedt N.P."/>
            <person name="Jones M.L."/>
        </authorList>
    </citation>
    <scope>NUCLEOTIDE SEQUENCE [LARGE SCALE GENOMIC DNA]</scope>
    <source>
        <strain evidence="10 13">C6C2</strain>
    </source>
</reference>
<evidence type="ECO:0000256" key="1">
    <source>
        <dbReference type="ARBA" id="ARBA00004377"/>
    </source>
</evidence>
<proteinExistence type="inferred from homology"/>
<evidence type="ECO:0000256" key="7">
    <source>
        <dbReference type="ARBA" id="ARBA00023136"/>
    </source>
</evidence>
<dbReference type="InterPro" id="IPR043604">
    <property type="entry name" value="DUF883_N"/>
</dbReference>
<dbReference type="Proteomes" id="UP000536746">
    <property type="component" value="Unassembled WGS sequence"/>
</dbReference>
<keyword evidence="3" id="KW-1003">Cell membrane</keyword>
<keyword evidence="7" id="KW-0472">Membrane</keyword>
<comment type="subcellular location">
    <subcellularLocation>
        <location evidence="1">Cell inner membrane</location>
        <topology evidence="1">Single-pass membrane protein</topology>
    </subcellularLocation>
</comment>
<name>A0A246WMF1_9BURK</name>
<evidence type="ECO:0000313" key="12">
    <source>
        <dbReference type="Proteomes" id="UP000197596"/>
    </source>
</evidence>
<dbReference type="InterPro" id="IPR043605">
    <property type="entry name" value="DUF883_C"/>
</dbReference>
<dbReference type="Pfam" id="PF05957">
    <property type="entry name" value="DUF883"/>
    <property type="match status" value="1"/>
</dbReference>
<keyword evidence="5" id="KW-0812">Transmembrane</keyword>
<dbReference type="GO" id="GO:0043022">
    <property type="term" value="F:ribosome binding"/>
    <property type="evidence" value="ECO:0007669"/>
    <property type="project" value="InterPro"/>
</dbReference>
<feature type="domain" description="DUF883" evidence="9">
    <location>
        <begin position="71"/>
        <end position="97"/>
    </location>
</feature>
<feature type="domain" description="DUF883" evidence="8">
    <location>
        <begin position="9"/>
        <end position="58"/>
    </location>
</feature>
<dbReference type="EMBL" id="NJGU01000013">
    <property type="protein sequence ID" value="OWY27151.1"/>
    <property type="molecule type" value="Genomic_DNA"/>
</dbReference>
<evidence type="ECO:0000256" key="6">
    <source>
        <dbReference type="ARBA" id="ARBA00022989"/>
    </source>
</evidence>
<reference evidence="11 12" key="1">
    <citation type="submission" date="2017-06" db="EMBL/GenBank/DDBJ databases">
        <title>Herbaspirillum phytohormonus sp. nov., isolated from the root nodule of Robinia pseudoacacia in lead-zinc mine.</title>
        <authorList>
            <person name="Fan M."/>
            <person name="Lin Y."/>
        </authorList>
    </citation>
    <scope>NUCLEOTIDE SEQUENCE [LARGE SCALE GENOMIC DNA]</scope>
    <source>
        <strain evidence="11 12">HZ10</strain>
    </source>
</reference>
<keyword evidence="6" id="KW-1133">Transmembrane helix</keyword>
<dbReference type="EMBL" id="JABFMT010000014">
    <property type="protein sequence ID" value="NUU02732.1"/>
    <property type="molecule type" value="Genomic_DNA"/>
</dbReference>
<organism evidence="11 12">
    <name type="scientific">Herbaspirillum robiniae</name>
    <dbReference type="NCBI Taxonomy" id="2014887"/>
    <lineage>
        <taxon>Bacteria</taxon>
        <taxon>Pseudomonadati</taxon>
        <taxon>Pseudomonadota</taxon>
        <taxon>Betaproteobacteria</taxon>
        <taxon>Burkholderiales</taxon>
        <taxon>Oxalobacteraceae</taxon>
        <taxon>Herbaspirillum</taxon>
    </lineage>
</organism>
<evidence type="ECO:0000313" key="13">
    <source>
        <dbReference type="Proteomes" id="UP000536746"/>
    </source>
</evidence>
<accession>A0A246WMF1</accession>
<dbReference type="Pfam" id="PF19029">
    <property type="entry name" value="DUF883_C"/>
    <property type="match status" value="1"/>
</dbReference>
<dbReference type="PANTHER" id="PTHR35893">
    <property type="entry name" value="INNER MEMBRANE PROTEIN-RELATED"/>
    <property type="match status" value="1"/>
</dbReference>
<dbReference type="AlphaFoldDB" id="A0A246WMF1"/>
<evidence type="ECO:0000256" key="4">
    <source>
        <dbReference type="ARBA" id="ARBA00022519"/>
    </source>
</evidence>
<dbReference type="GO" id="GO:0005886">
    <property type="term" value="C:plasma membrane"/>
    <property type="evidence" value="ECO:0007669"/>
    <property type="project" value="UniProtKB-SubCell"/>
</dbReference>
<evidence type="ECO:0000256" key="2">
    <source>
        <dbReference type="ARBA" id="ARBA00010423"/>
    </source>
</evidence>
<comment type="caution">
    <text evidence="11">The sequence shown here is derived from an EMBL/GenBank/DDBJ whole genome shotgun (WGS) entry which is preliminary data.</text>
</comment>
<keyword evidence="4" id="KW-0997">Cell inner membrane</keyword>
<protein>
    <submittedName>
        <fullName evidence="10">DUF883 family protein</fullName>
    </submittedName>
</protein>
<dbReference type="InterPro" id="IPR010279">
    <property type="entry name" value="YqjD/ElaB"/>
</dbReference>